<comment type="caution">
    <text evidence="5">The sequence shown here is derived from an EMBL/GenBank/DDBJ whole genome shotgun (WGS) entry which is preliminary data.</text>
</comment>
<keyword evidence="1" id="KW-0548">Nucleotidyltransferase</keyword>
<feature type="region of interest" description="Disordered" evidence="2">
    <location>
        <begin position="111"/>
        <end position="134"/>
    </location>
</feature>
<dbReference type="Proteomes" id="UP001521116">
    <property type="component" value="Unassembled WGS sequence"/>
</dbReference>
<dbReference type="InterPro" id="IPR057503">
    <property type="entry name" value="PH_RdRP"/>
</dbReference>
<dbReference type="PANTHER" id="PTHR23079">
    <property type="entry name" value="RNA-DEPENDENT RNA POLYMERASE"/>
    <property type="match status" value="1"/>
</dbReference>
<proteinExistence type="inferred from homology"/>
<feature type="domain" description="RdRP-like PH" evidence="4">
    <location>
        <begin position="138"/>
        <end position="301"/>
    </location>
</feature>
<keyword evidence="6" id="KW-1185">Reference proteome</keyword>
<keyword evidence="1" id="KW-0694">RNA-binding</keyword>
<dbReference type="EC" id="2.7.7.48" evidence="1"/>
<dbReference type="InterPro" id="IPR007855">
    <property type="entry name" value="RDRP"/>
</dbReference>
<feature type="domain" description="RDRP core" evidence="3">
    <location>
        <begin position="434"/>
        <end position="1036"/>
    </location>
</feature>
<protein>
    <recommendedName>
        <fullName evidence="1">RNA-dependent RNA polymerase</fullName>
        <ecNumber evidence="1">2.7.7.48</ecNumber>
    </recommendedName>
</protein>
<feature type="compositionally biased region" description="Polar residues" evidence="2">
    <location>
        <begin position="116"/>
        <end position="132"/>
    </location>
</feature>
<evidence type="ECO:0000259" key="4">
    <source>
        <dbReference type="Pfam" id="PF25358"/>
    </source>
</evidence>
<feature type="non-terminal residue" evidence="5">
    <location>
        <position position="1"/>
    </location>
</feature>
<evidence type="ECO:0000313" key="6">
    <source>
        <dbReference type="Proteomes" id="UP001521116"/>
    </source>
</evidence>
<evidence type="ECO:0000256" key="2">
    <source>
        <dbReference type="SAM" id="MobiDB-lite"/>
    </source>
</evidence>
<reference evidence="5 6" key="1">
    <citation type="submission" date="2024-02" db="EMBL/GenBank/DDBJ databases">
        <title>De novo assembly and annotation of 12 fungi associated with fruit tree decline syndrome in Ontario, Canada.</title>
        <authorList>
            <person name="Sulman M."/>
            <person name="Ellouze W."/>
            <person name="Ilyukhin E."/>
        </authorList>
    </citation>
    <scope>NUCLEOTIDE SEQUENCE [LARGE SCALE GENOMIC DNA]</scope>
    <source>
        <strain evidence="5 6">M1-105</strain>
    </source>
</reference>
<dbReference type="CDD" id="cd00590">
    <property type="entry name" value="RRM_SF"/>
    <property type="match status" value="1"/>
</dbReference>
<name>A0ABR3SA38_9PEZI</name>
<dbReference type="Pfam" id="PF25358">
    <property type="entry name" value="PH_fung_RdRP"/>
    <property type="match status" value="1"/>
</dbReference>
<dbReference type="PANTHER" id="PTHR23079:SF17">
    <property type="entry name" value="RNA-DEPENDENT RNA POLYMERASE"/>
    <property type="match status" value="1"/>
</dbReference>
<dbReference type="EMBL" id="JAJVDC020000348">
    <property type="protein sequence ID" value="KAL1614905.1"/>
    <property type="molecule type" value="Genomic_DNA"/>
</dbReference>
<sequence>LIPLNTMDIFVRGVPVQTTESALLDYFKPIMERFSIHKFHCTKFRNKPFALLTVADVAKAKLFLKKFGQVARGAGGESLFCFNTRLMVTESRNQPNEIALRALRYEEEALQRRASRGTQPAPANQTASYKPSSHQDKRKFDISCFECGTWDCNRRDTSFESHFWDKRQGSVVFGKKALAVILRTDNQVAFASRIDIPYWSIDTILTCPQTNAVTFTLMFAPRIYRTEDNSVEKLFSDLGLISRRQTNDRARVSAIDDEHKAVVGSCFVYRITLANPKDTSKVHRLVYTNRGMPSVLSLTTSYGCSPRGFELHFQHLMDYLRPGCKYGQFAFSMRFQVERLARNGYLPPDKIIPLLPAIQHLSRLEGIIPTTVAIERLSRKLPLPVPYIESENLEDGFLAKTLAQYAQEFEFEGSIYDSDSWNNNQCALVHRAVITPAGTYLEGPEPEAGNRVLRQYRDYADHFLRVEFTDEDGDYVRFEPRTDLSEMFSKRFKGVLDSTIDIGGRSFEFLGFSHSSLRQKTCWFLSPITIRDTRVTAEDVIKDLGDFSGIRCPAKCAARIGQAFSETTATVAISQDTLEPAHDVVRNGRTFSDGVGTISSTLLRRVWKHYGQARGRNPTCLQIRFAGAKGMVSLDNRLQGERLVLRPSMVKFYGSNTWDIEVCGANFKPLPMYLNRQLVKILEDLGVPAENFLALEEQMIEQIRRIPRSPLNAAIFLETARVGLSTRMPFLFRVLDELDLSFGGDGFLEHMVEIAVLAKLRDVKYRSRISVEKGVTLYGIMDETGFLQEGEIYCTFDRPREKGKLEKIVLAGEGVVVTRSPAMHPGDVQKARAVGSLPANSPLRALTNVVVFSQKGQRDLPSQLSGGDLDGDLYNIIFDERLIPPAIHAAAEYKAVTPVDIGRPVTQRDITKFFVKFMETDQLGRISTIHMQLADRAPTGTLDPNCKKLSEMASTAVDFSKTGIPVDMSQCPRHDMIRPDFMAPGPHANVQRRGVDLTEAKHDDDDDDAVEALSPDFKSFRYYESSHVLGRLYRAIDEQKIFQDMHQNARNDHLPPGMDVMNQVWAYVLKETAGFQWEVYKPLAREIREIYESNLLDVMFDFSMYPRYPLSEIEVFGGNIIGKNSGSTNRRIRERTIDMNKRFERDTAFAVQRIIHGENNDPEEALPRSIACMAVGMTEQSKFQNTLDEPKSWKYMATAVCLQQVELFKGKYDPFWYDHVDY</sequence>
<dbReference type="Pfam" id="PF05183">
    <property type="entry name" value="RdRP"/>
    <property type="match status" value="1"/>
</dbReference>
<evidence type="ECO:0000259" key="3">
    <source>
        <dbReference type="Pfam" id="PF05183"/>
    </source>
</evidence>
<comment type="catalytic activity">
    <reaction evidence="1">
        <text>RNA(n) + a ribonucleoside 5'-triphosphate = RNA(n+1) + diphosphate</text>
        <dbReference type="Rhea" id="RHEA:21248"/>
        <dbReference type="Rhea" id="RHEA-COMP:14527"/>
        <dbReference type="Rhea" id="RHEA-COMP:17342"/>
        <dbReference type="ChEBI" id="CHEBI:33019"/>
        <dbReference type="ChEBI" id="CHEBI:61557"/>
        <dbReference type="ChEBI" id="CHEBI:140395"/>
        <dbReference type="EC" id="2.7.7.48"/>
    </reaction>
</comment>
<organism evidence="5 6">
    <name type="scientific">Neofusicoccum ribis</name>
    <dbReference type="NCBI Taxonomy" id="45134"/>
    <lineage>
        <taxon>Eukaryota</taxon>
        <taxon>Fungi</taxon>
        <taxon>Dikarya</taxon>
        <taxon>Ascomycota</taxon>
        <taxon>Pezizomycotina</taxon>
        <taxon>Dothideomycetes</taxon>
        <taxon>Dothideomycetes incertae sedis</taxon>
        <taxon>Botryosphaeriales</taxon>
        <taxon>Botryosphaeriaceae</taxon>
        <taxon>Neofusicoccum</taxon>
    </lineage>
</organism>
<comment type="similarity">
    <text evidence="1">Belongs to the RdRP family.</text>
</comment>
<keyword evidence="1" id="KW-0808">Transferase</keyword>
<evidence type="ECO:0000256" key="1">
    <source>
        <dbReference type="RuleBase" id="RU363098"/>
    </source>
</evidence>
<gene>
    <name evidence="5" type="ORF">SLS56_011982</name>
</gene>
<evidence type="ECO:0000313" key="5">
    <source>
        <dbReference type="EMBL" id="KAL1614905.1"/>
    </source>
</evidence>
<accession>A0ABR3SA38</accession>
<keyword evidence="1" id="KW-0696">RNA-directed RNA polymerase</keyword>
<dbReference type="InterPro" id="IPR057596">
    <property type="entry name" value="RDRP_core"/>
</dbReference>